<organism evidence="1 2">
    <name type="scientific">Arabidopsis thaliana x Arabidopsis arenosa</name>
    <dbReference type="NCBI Taxonomy" id="1240361"/>
    <lineage>
        <taxon>Eukaryota</taxon>
        <taxon>Viridiplantae</taxon>
        <taxon>Streptophyta</taxon>
        <taxon>Embryophyta</taxon>
        <taxon>Tracheophyta</taxon>
        <taxon>Spermatophyta</taxon>
        <taxon>Magnoliopsida</taxon>
        <taxon>eudicotyledons</taxon>
        <taxon>Gunneridae</taxon>
        <taxon>Pentapetalae</taxon>
        <taxon>rosids</taxon>
        <taxon>malvids</taxon>
        <taxon>Brassicales</taxon>
        <taxon>Brassicaceae</taxon>
        <taxon>Camelineae</taxon>
        <taxon>Arabidopsis</taxon>
    </lineage>
</organism>
<reference evidence="1 2" key="1">
    <citation type="submission" date="2020-12" db="EMBL/GenBank/DDBJ databases">
        <title>Concerted genomic and epigenomic changes stabilize Arabidopsis allopolyploids.</title>
        <authorList>
            <person name="Chen Z."/>
        </authorList>
    </citation>
    <scope>NUCLEOTIDE SEQUENCE [LARGE SCALE GENOMIC DNA]</scope>
    <source>
        <strain evidence="1">Allo738</strain>
        <tissue evidence="1">Leaf</tissue>
    </source>
</reference>
<dbReference type="AlphaFoldDB" id="A0A8T2D3C8"/>
<name>A0A8T2D3C8_9BRAS</name>
<proteinExistence type="predicted"/>
<protein>
    <submittedName>
        <fullName evidence="1">Uncharacterized protein</fullName>
    </submittedName>
</protein>
<dbReference type="Proteomes" id="UP000694240">
    <property type="component" value="Chromosome 5"/>
</dbReference>
<accession>A0A8T2D3C8</accession>
<evidence type="ECO:0000313" key="1">
    <source>
        <dbReference type="EMBL" id="KAG7606347.1"/>
    </source>
</evidence>
<sequence>MRTCIVILVFLDHYDWAYKFRTIGLQILFWTSEPENFVFSFGLGFMIVMSSQKL</sequence>
<gene>
    <name evidence="1" type="ORF">ISN45_At05g052700</name>
</gene>
<dbReference type="EMBL" id="JAEFBK010000005">
    <property type="protein sequence ID" value="KAG7606347.1"/>
    <property type="molecule type" value="Genomic_DNA"/>
</dbReference>
<comment type="caution">
    <text evidence="1">The sequence shown here is derived from an EMBL/GenBank/DDBJ whole genome shotgun (WGS) entry which is preliminary data.</text>
</comment>
<keyword evidence="2" id="KW-1185">Reference proteome</keyword>
<evidence type="ECO:0000313" key="2">
    <source>
        <dbReference type="Proteomes" id="UP000694240"/>
    </source>
</evidence>